<dbReference type="SUPFAM" id="SSF50249">
    <property type="entry name" value="Nucleic acid-binding proteins"/>
    <property type="match status" value="2"/>
</dbReference>
<dbReference type="AlphaFoldDB" id="A0AAV2SHI4"/>
<dbReference type="InterPro" id="IPR007199">
    <property type="entry name" value="Rep_factor-A_N"/>
</dbReference>
<dbReference type="EMBL" id="CAXKWB010062287">
    <property type="protein sequence ID" value="CAL4185112.1"/>
    <property type="molecule type" value="Genomic_DNA"/>
</dbReference>
<dbReference type="Pfam" id="PF04057">
    <property type="entry name" value="Rep-A_N"/>
    <property type="match status" value="2"/>
</dbReference>
<proteinExistence type="predicted"/>
<comment type="caution">
    <text evidence="2">The sequence shown here is derived from an EMBL/GenBank/DDBJ whole genome shotgun (WGS) entry which is preliminary data.</text>
</comment>
<reference evidence="2 3" key="1">
    <citation type="submission" date="2024-05" db="EMBL/GenBank/DDBJ databases">
        <authorList>
            <person name="Wallberg A."/>
        </authorList>
    </citation>
    <scope>NUCLEOTIDE SEQUENCE [LARGE SCALE GENOMIC DNA]</scope>
</reference>
<dbReference type="Proteomes" id="UP001497623">
    <property type="component" value="Unassembled WGS sequence"/>
</dbReference>
<dbReference type="Gene3D" id="2.40.50.140">
    <property type="entry name" value="Nucleic acid-binding proteins"/>
    <property type="match status" value="2"/>
</dbReference>
<evidence type="ECO:0000259" key="1">
    <source>
        <dbReference type="Pfam" id="PF04057"/>
    </source>
</evidence>
<dbReference type="GO" id="GO:0005634">
    <property type="term" value="C:nucleus"/>
    <property type="evidence" value="ECO:0007669"/>
    <property type="project" value="InterPro"/>
</dbReference>
<evidence type="ECO:0000313" key="3">
    <source>
        <dbReference type="Proteomes" id="UP001497623"/>
    </source>
</evidence>
<name>A0AAV2SHI4_MEGNR</name>
<dbReference type="GO" id="GO:0003677">
    <property type="term" value="F:DNA binding"/>
    <property type="evidence" value="ECO:0007669"/>
    <property type="project" value="InterPro"/>
</dbReference>
<feature type="domain" description="Replication factor-A protein 1 N-terminal" evidence="1">
    <location>
        <begin position="5"/>
        <end position="100"/>
    </location>
</feature>
<feature type="domain" description="Replication factor-A protein 1 N-terminal" evidence="1">
    <location>
        <begin position="136"/>
        <end position="230"/>
    </location>
</feature>
<accession>A0AAV2SHI4</accession>
<organism evidence="2 3">
    <name type="scientific">Meganyctiphanes norvegica</name>
    <name type="common">Northern krill</name>
    <name type="synonym">Thysanopoda norvegica</name>
    <dbReference type="NCBI Taxonomy" id="48144"/>
    <lineage>
        <taxon>Eukaryota</taxon>
        <taxon>Metazoa</taxon>
        <taxon>Ecdysozoa</taxon>
        <taxon>Arthropoda</taxon>
        <taxon>Crustacea</taxon>
        <taxon>Multicrustacea</taxon>
        <taxon>Malacostraca</taxon>
        <taxon>Eumalacostraca</taxon>
        <taxon>Eucarida</taxon>
        <taxon>Euphausiacea</taxon>
        <taxon>Euphausiidae</taxon>
        <taxon>Meganyctiphanes</taxon>
    </lineage>
</organism>
<keyword evidence="3" id="KW-1185">Reference proteome</keyword>
<dbReference type="GO" id="GO:0006260">
    <property type="term" value="P:DNA replication"/>
    <property type="evidence" value="ECO:0007669"/>
    <property type="project" value="InterPro"/>
</dbReference>
<dbReference type="InterPro" id="IPR012340">
    <property type="entry name" value="NA-bd_OB-fold"/>
</dbReference>
<sequence length="317" mass="35712">MKYELTRGALRDILEGGYPDHTTYLQILSIPHNPKGGQVHQNVILSDGQWMSNLVVLERPLYSKIASGEINKYCIIRIMELTWYDESKRILVILNLQVLQSGTEVGCQIGNPQPFFNIKKTSTPAATPVPHTPVPLSRGAIAEMFTRGKPIGGVLQLLNITCYSLSKDDMRYFMHLSDGQWSSKDVMLHQKLLNPKVQSGEITFGKNCIIDVHEFYLHKTLLVILDLTVIRRGKLEKIGDPQPFDINASIKGAASTTNIADSATTSQAANTAPTTQHANTDQYDWVANFQKWGIYIKEATPRTKEHIWNNNIKIYYQ</sequence>
<protein>
    <recommendedName>
        <fullName evidence="1">Replication factor-A protein 1 N-terminal domain-containing protein</fullName>
    </recommendedName>
</protein>
<evidence type="ECO:0000313" key="2">
    <source>
        <dbReference type="EMBL" id="CAL4185112.1"/>
    </source>
</evidence>
<gene>
    <name evidence="2" type="ORF">MNOR_LOCUS35914</name>
</gene>